<reference evidence="1" key="1">
    <citation type="submission" date="2024-02" db="EMBL/GenBank/DDBJ databases">
        <authorList>
            <consortium name="Clinical and Environmental Microbiology Branch: Whole genome sequencing antimicrobial resistance pathogens in the healthcare setting"/>
        </authorList>
    </citation>
    <scope>NUCLEOTIDE SEQUENCE</scope>
    <source>
        <strain evidence="1">2023BB-00086</strain>
    </source>
</reference>
<sequence>MATQIKSNKTYQGDAAALPSPQAPMPKLASLYLDFEKELYIALGRTTGNAIRSRRLADVVTFTRASETTRVNKSGLIEYLASGEAAIEYDPITGECLGLRVAAGVTNLAANSENFSGTTWTKSGVSTTAAKTIAPDGNVSASPFNESTDSADTVHFMQENSTPVATVGSPVTFSIFAKANTASVIQLVAQGAVTTTQFANFDLVSGLRTRSSSGILQTSMRKYKNGWYRLSITITPAGTASPQFTLALVNDVTSAAALPAYTGSGKGVYIWGAQIENWDGVTPYIPTAGATMTRPDEVCTVRTDLDFMAADRGAIFADYNMPASLQAMSGAYNAGQAIVCLDNDNVAEYVSFLNRRISNSITNQNLAAAAKIVGSSEVTVEVKRLGQVRNGHQSFISSFINGDMRVFDGINKYSGAPLVSTQLNRLMIGRARTTPGAVSNTYLKRLVYYPVTLADADLVSQFNALS</sequence>
<name>A0AAI9DZ64_KLEOX</name>
<dbReference type="AlphaFoldDB" id="A0AAI9DZ64"/>
<dbReference type="RefSeq" id="WP_142447800.1">
    <property type="nucleotide sequence ID" value="NZ_CABGIA010000004.1"/>
</dbReference>
<accession>A0AAI9DZ64</accession>
<dbReference type="EMBL" id="ABNOCX020000007">
    <property type="protein sequence ID" value="EML7083227.1"/>
    <property type="molecule type" value="Genomic_DNA"/>
</dbReference>
<gene>
    <name evidence="1" type="ORF">RYF40_003710</name>
</gene>
<proteinExistence type="predicted"/>
<comment type="caution">
    <text evidence="1">The sequence shown here is derived from an EMBL/GenBank/DDBJ whole genome shotgun (WGS) entry which is preliminary data.</text>
</comment>
<protein>
    <submittedName>
        <fullName evidence="1">Uncharacterized protein</fullName>
    </submittedName>
</protein>
<organism evidence="1">
    <name type="scientific">Klebsiella oxytoca</name>
    <dbReference type="NCBI Taxonomy" id="571"/>
    <lineage>
        <taxon>Bacteria</taxon>
        <taxon>Pseudomonadati</taxon>
        <taxon>Pseudomonadota</taxon>
        <taxon>Gammaproteobacteria</taxon>
        <taxon>Enterobacterales</taxon>
        <taxon>Enterobacteriaceae</taxon>
        <taxon>Klebsiella/Raoultella group</taxon>
        <taxon>Klebsiella</taxon>
    </lineage>
</organism>
<evidence type="ECO:0000313" key="1">
    <source>
        <dbReference type="EMBL" id="EML7083227.1"/>
    </source>
</evidence>